<dbReference type="GO" id="GO:0015087">
    <property type="term" value="F:cobalt ion transmembrane transporter activity"/>
    <property type="evidence" value="ECO:0007669"/>
    <property type="project" value="UniProtKB-UniRule"/>
</dbReference>
<proteinExistence type="inferred from homology"/>
<dbReference type="InterPro" id="IPR002523">
    <property type="entry name" value="MgTranspt_CorA/ZnTranspt_ZntB"/>
</dbReference>
<comment type="function">
    <text evidence="13">Mediates influx of magnesium ions.</text>
</comment>
<dbReference type="GO" id="GO:0015099">
    <property type="term" value="F:nickel cation transmembrane transporter activity"/>
    <property type="evidence" value="ECO:0007669"/>
    <property type="project" value="TreeGrafter"/>
</dbReference>
<dbReference type="Gene3D" id="1.20.58.340">
    <property type="entry name" value="Magnesium transport protein CorA, transmembrane region"/>
    <property type="match status" value="2"/>
</dbReference>
<evidence type="ECO:0000256" key="6">
    <source>
        <dbReference type="ARBA" id="ARBA00022519"/>
    </source>
</evidence>
<evidence type="ECO:0000256" key="11">
    <source>
        <dbReference type="ARBA" id="ARBA00023136"/>
    </source>
</evidence>
<keyword evidence="9 13" id="KW-1133">Transmembrane helix</keyword>
<evidence type="ECO:0000256" key="1">
    <source>
        <dbReference type="ARBA" id="ARBA00004429"/>
    </source>
</evidence>
<dbReference type="OrthoDB" id="9803416at2"/>
<dbReference type="EMBL" id="CP040749">
    <property type="protein sequence ID" value="QCX38631.1"/>
    <property type="molecule type" value="Genomic_DNA"/>
</dbReference>
<reference evidence="14 15" key="1">
    <citation type="submission" date="2019-05" db="EMBL/GenBank/DDBJ databases">
        <title>Algicella ahnfeltiae gen. nov., sp. nov., a novel marine bacterium of the family Flavobacteriaceae isolated from a red alga.</title>
        <authorList>
            <person name="Nedashkovskaya O.I."/>
            <person name="Kukhlevskiy A.D."/>
            <person name="Kim S.-G."/>
            <person name="Zhukova N.V."/>
            <person name="Mikhailov V.V."/>
        </authorList>
    </citation>
    <scope>NUCLEOTIDE SEQUENCE [LARGE SCALE GENOMIC DNA]</scope>
    <source>
        <strain evidence="14 15">10Alg115</strain>
    </source>
</reference>
<accession>A0A5B7TTG1</accession>
<keyword evidence="5 13" id="KW-1003">Cell membrane</keyword>
<evidence type="ECO:0000256" key="8">
    <source>
        <dbReference type="ARBA" id="ARBA00022842"/>
    </source>
</evidence>
<gene>
    <name evidence="13 14" type="primary">corA</name>
    <name evidence="14" type="ORF">FF125_09380</name>
</gene>
<dbReference type="AlphaFoldDB" id="A0A5B7TTG1"/>
<dbReference type="Gene3D" id="3.30.460.20">
    <property type="entry name" value="CorA soluble domain-like"/>
    <property type="match status" value="1"/>
</dbReference>
<dbReference type="GO" id="GO:0005886">
    <property type="term" value="C:plasma membrane"/>
    <property type="evidence" value="ECO:0007669"/>
    <property type="project" value="UniProtKB-SubCell"/>
</dbReference>
<comment type="catalytic activity">
    <reaction evidence="12">
        <text>Mg(2+)(in) = Mg(2+)(out)</text>
        <dbReference type="Rhea" id="RHEA:29827"/>
        <dbReference type="ChEBI" id="CHEBI:18420"/>
    </reaction>
</comment>
<organism evidence="14 15">
    <name type="scientific">Aureibaculum algae</name>
    <dbReference type="NCBI Taxonomy" id="2584122"/>
    <lineage>
        <taxon>Bacteria</taxon>
        <taxon>Pseudomonadati</taxon>
        <taxon>Bacteroidota</taxon>
        <taxon>Flavobacteriia</taxon>
        <taxon>Flavobacteriales</taxon>
        <taxon>Flavobacteriaceae</taxon>
        <taxon>Aureibaculum</taxon>
    </lineage>
</organism>
<sequence>MIKHLSITEGRYSIESGLELLNPHIIWIDIFNATKEEITEIEKYFNVELFTSQESEEIESSSKYNETEDEIGINLNFLRTEKRNHINEPVSFILKKNFLITQREQEYKTFFDTYKKIKSVQPKNGTDVLLSILDTRIDFDADLIEDLTDKISGISKGLVKDNNLEREILLKITAYQESTISIRENIIEKQRILSAILKSKFFPQKNYEIIQVMIKDVGSLLDHTSFNFERLEFLQNTFLGLVNMEQNRIIKIFTVVTVIFMPPTLIASMYGMNFKFIPELDKPWGYPFAIGLMIISSVLTLLFFKRKRWL</sequence>
<dbReference type="SUPFAM" id="SSF144083">
    <property type="entry name" value="Magnesium transport protein CorA, transmembrane region"/>
    <property type="match status" value="1"/>
</dbReference>
<dbReference type="Pfam" id="PF01544">
    <property type="entry name" value="CorA"/>
    <property type="match status" value="1"/>
</dbReference>
<dbReference type="SUPFAM" id="SSF143865">
    <property type="entry name" value="CorA soluble domain-like"/>
    <property type="match status" value="1"/>
</dbReference>
<dbReference type="KEGG" id="fbe:FF125_09380"/>
<evidence type="ECO:0000313" key="14">
    <source>
        <dbReference type="EMBL" id="QCX38631.1"/>
    </source>
</evidence>
<keyword evidence="6" id="KW-0997">Cell inner membrane</keyword>
<dbReference type="InterPro" id="IPR050829">
    <property type="entry name" value="CorA_MIT"/>
</dbReference>
<dbReference type="RefSeq" id="WP_138949523.1">
    <property type="nucleotide sequence ID" value="NZ_CP040749.1"/>
</dbReference>
<evidence type="ECO:0000256" key="2">
    <source>
        <dbReference type="ARBA" id="ARBA00009765"/>
    </source>
</evidence>
<keyword evidence="11 13" id="KW-0472">Membrane</keyword>
<dbReference type="InterPro" id="IPR004488">
    <property type="entry name" value="Mg/Co-transport_prot_CorA"/>
</dbReference>
<evidence type="ECO:0000313" key="15">
    <source>
        <dbReference type="Proteomes" id="UP000306229"/>
    </source>
</evidence>
<dbReference type="NCBIfam" id="TIGR00383">
    <property type="entry name" value="corA"/>
    <property type="match status" value="1"/>
</dbReference>
<protein>
    <recommendedName>
        <fullName evidence="3 13">Magnesium transport protein CorA</fullName>
    </recommendedName>
</protein>
<dbReference type="Proteomes" id="UP000306229">
    <property type="component" value="Chromosome"/>
</dbReference>
<evidence type="ECO:0000256" key="3">
    <source>
        <dbReference type="ARBA" id="ARBA00019439"/>
    </source>
</evidence>
<evidence type="ECO:0000256" key="4">
    <source>
        <dbReference type="ARBA" id="ARBA00022448"/>
    </source>
</evidence>
<evidence type="ECO:0000256" key="10">
    <source>
        <dbReference type="ARBA" id="ARBA00023065"/>
    </source>
</evidence>
<evidence type="ECO:0000256" key="9">
    <source>
        <dbReference type="ARBA" id="ARBA00022989"/>
    </source>
</evidence>
<dbReference type="FunFam" id="1.20.58.340:FF:000001">
    <property type="entry name" value="Magnesium transport protein CorA"/>
    <property type="match status" value="1"/>
</dbReference>
<dbReference type="InterPro" id="IPR045861">
    <property type="entry name" value="CorA_cytoplasmic_dom"/>
</dbReference>
<evidence type="ECO:0000256" key="5">
    <source>
        <dbReference type="ARBA" id="ARBA00022475"/>
    </source>
</evidence>
<feature type="transmembrane region" description="Helical" evidence="13">
    <location>
        <begin position="284"/>
        <end position="304"/>
    </location>
</feature>
<dbReference type="InterPro" id="IPR045863">
    <property type="entry name" value="CorA_TM1_TM2"/>
</dbReference>
<feature type="transmembrane region" description="Helical" evidence="13">
    <location>
        <begin position="252"/>
        <end position="272"/>
    </location>
</feature>
<name>A0A5B7TTG1_9FLAO</name>
<evidence type="ECO:0000256" key="12">
    <source>
        <dbReference type="ARBA" id="ARBA00034269"/>
    </source>
</evidence>
<dbReference type="PANTHER" id="PTHR47685">
    <property type="entry name" value="MAGNESIUM TRANSPORT PROTEIN CORA"/>
    <property type="match status" value="1"/>
</dbReference>
<keyword evidence="15" id="KW-1185">Reference proteome</keyword>
<evidence type="ECO:0000256" key="7">
    <source>
        <dbReference type="ARBA" id="ARBA00022692"/>
    </source>
</evidence>
<keyword evidence="10 13" id="KW-0406">Ion transport</keyword>
<keyword evidence="4 13" id="KW-0813">Transport</keyword>
<dbReference type="PANTHER" id="PTHR47685:SF1">
    <property type="entry name" value="MAGNESIUM TRANSPORT PROTEIN CORA"/>
    <property type="match status" value="1"/>
</dbReference>
<keyword evidence="7 13" id="KW-0812">Transmembrane</keyword>
<evidence type="ECO:0000256" key="13">
    <source>
        <dbReference type="RuleBase" id="RU362010"/>
    </source>
</evidence>
<comment type="similarity">
    <text evidence="2 13">Belongs to the CorA metal ion transporter (MIT) (TC 1.A.35) family.</text>
</comment>
<comment type="subcellular location">
    <subcellularLocation>
        <location evidence="1">Cell inner membrane</location>
        <topology evidence="1">Multi-pass membrane protein</topology>
    </subcellularLocation>
    <subcellularLocation>
        <location evidence="13">Membrane</location>
        <topology evidence="13">Multi-pass membrane protein</topology>
    </subcellularLocation>
</comment>
<dbReference type="GO" id="GO:0015095">
    <property type="term" value="F:magnesium ion transmembrane transporter activity"/>
    <property type="evidence" value="ECO:0007669"/>
    <property type="project" value="UniProtKB-UniRule"/>
</dbReference>
<keyword evidence="8 13" id="KW-0460">Magnesium</keyword>